<evidence type="ECO:0000256" key="1">
    <source>
        <dbReference type="SAM" id="MobiDB-lite"/>
    </source>
</evidence>
<dbReference type="EMBL" id="LT853693">
    <property type="protein sequence ID" value="SMQ48265.1"/>
    <property type="molecule type" value="Genomic_DNA"/>
</dbReference>
<organism evidence="3 4">
    <name type="scientific">Zymoseptoria tritici (strain ST99CH_3D7)</name>
    <dbReference type="NCBI Taxonomy" id="1276538"/>
    <lineage>
        <taxon>Eukaryota</taxon>
        <taxon>Fungi</taxon>
        <taxon>Dikarya</taxon>
        <taxon>Ascomycota</taxon>
        <taxon>Pezizomycotina</taxon>
        <taxon>Dothideomycetes</taxon>
        <taxon>Dothideomycetidae</taxon>
        <taxon>Mycosphaerellales</taxon>
        <taxon>Mycosphaerellaceae</taxon>
        <taxon>Zymoseptoria</taxon>
    </lineage>
</organism>
<evidence type="ECO:0000313" key="3">
    <source>
        <dbReference type="EMBL" id="SMQ48265.1"/>
    </source>
</evidence>
<evidence type="ECO:0000313" key="4">
    <source>
        <dbReference type="Proteomes" id="UP000215127"/>
    </source>
</evidence>
<protein>
    <submittedName>
        <fullName evidence="3">Uncharacterized protein</fullName>
    </submittedName>
</protein>
<feature type="chain" id="PRO_5013367374" evidence="2">
    <location>
        <begin position="25"/>
        <end position="120"/>
    </location>
</feature>
<feature type="region of interest" description="Disordered" evidence="1">
    <location>
        <begin position="26"/>
        <end position="52"/>
    </location>
</feature>
<gene>
    <name evidence="3" type="ORF">ZT3D7_G3414</name>
</gene>
<reference evidence="3 4" key="1">
    <citation type="submission" date="2016-06" db="EMBL/GenBank/DDBJ databases">
        <authorList>
            <person name="Kjaerup R.B."/>
            <person name="Dalgaard T.S."/>
            <person name="Juul-Madsen H.R."/>
        </authorList>
    </citation>
    <scope>NUCLEOTIDE SEQUENCE [LARGE SCALE GENOMIC DNA]</scope>
</reference>
<sequence>MRSPTSTSTLLTLTLALAITLVRSEELEESKYSDRPAKSLISSHETKQDSVAGPAAAVRFECVDAFCRWRCEGRHNGWWCPPPSYCIYTEDPNINKCVTDNGGIPPKARRKFRRDVAGAI</sequence>
<keyword evidence="4" id="KW-1185">Reference proteome</keyword>
<accession>A0A1X7RLG0</accession>
<evidence type="ECO:0000256" key="2">
    <source>
        <dbReference type="SAM" id="SignalP"/>
    </source>
</evidence>
<feature type="compositionally biased region" description="Basic and acidic residues" evidence="1">
    <location>
        <begin position="26"/>
        <end position="37"/>
    </location>
</feature>
<dbReference type="AlphaFoldDB" id="A0A1X7RLG0"/>
<keyword evidence="2" id="KW-0732">Signal</keyword>
<proteinExistence type="predicted"/>
<name>A0A1X7RLG0_ZYMT9</name>
<dbReference type="Proteomes" id="UP000215127">
    <property type="component" value="Chromosome 2"/>
</dbReference>
<feature type="signal peptide" evidence="2">
    <location>
        <begin position="1"/>
        <end position="24"/>
    </location>
</feature>